<dbReference type="InterPro" id="IPR029044">
    <property type="entry name" value="Nucleotide-diphossugar_trans"/>
</dbReference>
<name>A0A846M494_9SPHN</name>
<evidence type="ECO:0000256" key="1">
    <source>
        <dbReference type="ARBA" id="ARBA00022679"/>
    </source>
</evidence>
<dbReference type="GO" id="GO:0043814">
    <property type="term" value="F:phospholactate guanylyltransferase activity"/>
    <property type="evidence" value="ECO:0007669"/>
    <property type="project" value="UniProtKB-EC"/>
</dbReference>
<dbReference type="Proteomes" id="UP000576821">
    <property type="component" value="Unassembled WGS sequence"/>
</dbReference>
<dbReference type="PANTHER" id="PTHR40392:SF1">
    <property type="entry name" value="2-PHOSPHO-L-LACTATE GUANYLYLTRANSFERASE"/>
    <property type="match status" value="1"/>
</dbReference>
<dbReference type="SUPFAM" id="SSF53448">
    <property type="entry name" value="Nucleotide-diphospho-sugar transferases"/>
    <property type="match status" value="1"/>
</dbReference>
<keyword evidence="6" id="KW-1185">Reference proteome</keyword>
<dbReference type="AlphaFoldDB" id="A0A846M494"/>
<evidence type="ECO:0000256" key="3">
    <source>
        <dbReference type="ARBA" id="ARBA00022741"/>
    </source>
</evidence>
<keyword evidence="1 5" id="KW-0808">Transferase</keyword>
<organism evidence="5 6">
    <name type="scientific">Sphingobium vermicomposti</name>
    <dbReference type="NCBI Taxonomy" id="529005"/>
    <lineage>
        <taxon>Bacteria</taxon>
        <taxon>Pseudomonadati</taxon>
        <taxon>Pseudomonadota</taxon>
        <taxon>Alphaproteobacteria</taxon>
        <taxon>Sphingomonadales</taxon>
        <taxon>Sphingomonadaceae</taxon>
        <taxon>Sphingobium</taxon>
    </lineage>
</organism>
<evidence type="ECO:0000256" key="4">
    <source>
        <dbReference type="ARBA" id="ARBA00023134"/>
    </source>
</evidence>
<comment type="caution">
    <text evidence="5">The sequence shown here is derived from an EMBL/GenBank/DDBJ whole genome shotgun (WGS) entry which is preliminary data.</text>
</comment>
<dbReference type="PANTHER" id="PTHR40392">
    <property type="entry name" value="2-PHOSPHO-L-LACTATE GUANYLYLTRANSFERASE"/>
    <property type="match status" value="1"/>
</dbReference>
<dbReference type="EC" id="2.7.7.68" evidence="5"/>
<reference evidence="5 6" key="1">
    <citation type="submission" date="2020-03" db="EMBL/GenBank/DDBJ databases">
        <title>Genomic Encyclopedia of Type Strains, Phase IV (KMG-IV): sequencing the most valuable type-strain genomes for metagenomic binning, comparative biology and taxonomic classification.</title>
        <authorList>
            <person name="Goeker M."/>
        </authorList>
    </citation>
    <scope>NUCLEOTIDE SEQUENCE [LARGE SCALE GENOMIC DNA]</scope>
    <source>
        <strain evidence="5 6">DSM 21299</strain>
    </source>
</reference>
<evidence type="ECO:0000256" key="2">
    <source>
        <dbReference type="ARBA" id="ARBA00022695"/>
    </source>
</evidence>
<dbReference type="InterPro" id="IPR002835">
    <property type="entry name" value="CofC"/>
</dbReference>
<sequence length="157" mass="16229">MLQRTFTAASAVGGKVLILGPSRHGLPENVPLLPDAGHGLNAALASAKCAAARAGVDRLIPLSADLPLITADDVAALINVQSDALAAAPDRAGRGTNALSLPLPAAAAFRFHYGEGSLAAHRDEAARHRLPFVEVVRPGLQFDIDEVEDLTADFLVG</sequence>
<keyword evidence="3" id="KW-0547">Nucleotide-binding</keyword>
<gene>
    <name evidence="5" type="ORF">FHS54_000519</name>
</gene>
<dbReference type="Gene3D" id="3.90.550.10">
    <property type="entry name" value="Spore Coat Polysaccharide Biosynthesis Protein SpsA, Chain A"/>
    <property type="match status" value="1"/>
</dbReference>
<keyword evidence="4" id="KW-0342">GTP-binding</keyword>
<dbReference type="EMBL" id="JAASQR010000001">
    <property type="protein sequence ID" value="NIJ15570.1"/>
    <property type="molecule type" value="Genomic_DNA"/>
</dbReference>
<keyword evidence="2 5" id="KW-0548">Nucleotidyltransferase</keyword>
<dbReference type="Pfam" id="PF01983">
    <property type="entry name" value="CofC"/>
    <property type="match status" value="1"/>
</dbReference>
<proteinExistence type="predicted"/>
<accession>A0A846M494</accession>
<dbReference type="GO" id="GO:0005525">
    <property type="term" value="F:GTP binding"/>
    <property type="evidence" value="ECO:0007669"/>
    <property type="project" value="UniProtKB-KW"/>
</dbReference>
<evidence type="ECO:0000313" key="5">
    <source>
        <dbReference type="EMBL" id="NIJ15570.1"/>
    </source>
</evidence>
<evidence type="ECO:0000313" key="6">
    <source>
        <dbReference type="Proteomes" id="UP000576821"/>
    </source>
</evidence>
<protein>
    <submittedName>
        <fullName evidence="5">2-phospho-L-lactate guanylyltransferase</fullName>
        <ecNumber evidence="5">2.7.7.68</ecNumber>
    </submittedName>
</protein>